<dbReference type="Proteomes" id="UP001497482">
    <property type="component" value="Chromosome 4"/>
</dbReference>
<dbReference type="SMART" id="SM00364">
    <property type="entry name" value="LRR_BAC"/>
    <property type="match status" value="10"/>
</dbReference>
<keyword evidence="5" id="KW-0433">Leucine-rich repeat</keyword>
<accession>A0AAV2LQ93</accession>
<keyword evidence="6" id="KW-0808">Transferase</keyword>
<dbReference type="InterPro" id="IPR027417">
    <property type="entry name" value="P-loop_NTPase"/>
</dbReference>
<dbReference type="SUPFAM" id="SSF50978">
    <property type="entry name" value="WD40 repeat-like"/>
    <property type="match status" value="1"/>
</dbReference>
<dbReference type="Gene3D" id="3.80.10.10">
    <property type="entry name" value="Ribonuclease Inhibitor"/>
    <property type="match status" value="3"/>
</dbReference>
<dbReference type="EC" id="2.7.11.1" evidence="3"/>
<reference evidence="17 18" key="1">
    <citation type="submission" date="2024-04" db="EMBL/GenBank/DDBJ databases">
        <authorList>
            <person name="Waldvogel A.-M."/>
            <person name="Schoenle A."/>
        </authorList>
    </citation>
    <scope>NUCLEOTIDE SEQUENCE [LARGE SCALE GENOMIC DNA]</scope>
</reference>
<evidence type="ECO:0000259" key="15">
    <source>
        <dbReference type="PROSITE" id="PS50011"/>
    </source>
</evidence>
<dbReference type="Pfam" id="PF25497">
    <property type="entry name" value="COR-B"/>
    <property type="match status" value="1"/>
</dbReference>
<dbReference type="InterPro" id="IPR001611">
    <property type="entry name" value="Leu-rich_rpt"/>
</dbReference>
<dbReference type="Pfam" id="PF12796">
    <property type="entry name" value="Ank_2"/>
    <property type="match status" value="1"/>
</dbReference>
<keyword evidence="10" id="KW-0067">ATP-binding</keyword>
<dbReference type="InterPro" id="IPR000719">
    <property type="entry name" value="Prot_kinase_dom"/>
</dbReference>
<evidence type="ECO:0000256" key="8">
    <source>
        <dbReference type="ARBA" id="ARBA00022741"/>
    </source>
</evidence>
<name>A0AAV2LQ93_KNICA</name>
<keyword evidence="4" id="KW-0723">Serine/threonine-protein kinase</keyword>
<dbReference type="SMART" id="SM00248">
    <property type="entry name" value="ANK"/>
    <property type="match status" value="4"/>
</dbReference>
<dbReference type="SUPFAM" id="SSF48403">
    <property type="entry name" value="Ankyrin repeat"/>
    <property type="match status" value="1"/>
</dbReference>
<evidence type="ECO:0000256" key="9">
    <source>
        <dbReference type="ARBA" id="ARBA00022777"/>
    </source>
</evidence>
<comment type="catalytic activity">
    <reaction evidence="13">
        <text>L-seryl-[protein] + ATP = O-phospho-L-seryl-[protein] + ADP + H(+)</text>
        <dbReference type="Rhea" id="RHEA:17989"/>
        <dbReference type="Rhea" id="RHEA-COMP:9863"/>
        <dbReference type="Rhea" id="RHEA-COMP:11604"/>
        <dbReference type="ChEBI" id="CHEBI:15378"/>
        <dbReference type="ChEBI" id="CHEBI:29999"/>
        <dbReference type="ChEBI" id="CHEBI:30616"/>
        <dbReference type="ChEBI" id="CHEBI:83421"/>
        <dbReference type="ChEBI" id="CHEBI:456216"/>
        <dbReference type="EC" id="2.7.11.1"/>
    </reaction>
</comment>
<dbReference type="Gene3D" id="1.25.40.20">
    <property type="entry name" value="Ankyrin repeat-containing domain"/>
    <property type="match status" value="1"/>
</dbReference>
<evidence type="ECO:0000256" key="4">
    <source>
        <dbReference type="ARBA" id="ARBA00022527"/>
    </source>
</evidence>
<dbReference type="Pfam" id="PF08477">
    <property type="entry name" value="Roc"/>
    <property type="match status" value="1"/>
</dbReference>
<dbReference type="InterPro" id="IPR001245">
    <property type="entry name" value="Ser-Thr/Tyr_kinase_cat_dom"/>
</dbReference>
<evidence type="ECO:0000256" key="5">
    <source>
        <dbReference type="ARBA" id="ARBA00022614"/>
    </source>
</evidence>
<evidence type="ECO:0000256" key="13">
    <source>
        <dbReference type="ARBA" id="ARBA00048679"/>
    </source>
</evidence>
<feature type="domain" description="Roc" evidence="16">
    <location>
        <begin position="634"/>
        <end position="828"/>
    </location>
</feature>
<dbReference type="Pfam" id="PF16095">
    <property type="entry name" value="COR-A"/>
    <property type="match status" value="1"/>
</dbReference>
<dbReference type="InterPro" id="IPR002110">
    <property type="entry name" value="Ankyrin_rpt"/>
</dbReference>
<dbReference type="Pfam" id="PF13855">
    <property type="entry name" value="LRR_8"/>
    <property type="match status" value="2"/>
</dbReference>
<evidence type="ECO:0000256" key="12">
    <source>
        <dbReference type="ARBA" id="ARBA00047899"/>
    </source>
</evidence>
<dbReference type="GO" id="GO:0004674">
    <property type="term" value="F:protein serine/threonine kinase activity"/>
    <property type="evidence" value="ECO:0007669"/>
    <property type="project" value="UniProtKB-KW"/>
</dbReference>
<feature type="compositionally biased region" description="Polar residues" evidence="14">
    <location>
        <begin position="33"/>
        <end position="48"/>
    </location>
</feature>
<dbReference type="InterPro" id="IPR032675">
    <property type="entry name" value="LRR_dom_sf"/>
</dbReference>
<evidence type="ECO:0000256" key="7">
    <source>
        <dbReference type="ARBA" id="ARBA00022737"/>
    </source>
</evidence>
<evidence type="ECO:0000259" key="16">
    <source>
        <dbReference type="PROSITE" id="PS51424"/>
    </source>
</evidence>
<dbReference type="SUPFAM" id="SSF52058">
    <property type="entry name" value="L domain-like"/>
    <property type="match status" value="1"/>
</dbReference>
<dbReference type="InterPro" id="IPR020859">
    <property type="entry name" value="ROC"/>
</dbReference>
<dbReference type="EMBL" id="OZ035826">
    <property type="protein sequence ID" value="CAL1603340.1"/>
    <property type="molecule type" value="Genomic_DNA"/>
</dbReference>
<dbReference type="InterPro" id="IPR050647">
    <property type="entry name" value="Plant_LRR-RLKs"/>
</dbReference>
<dbReference type="Gene3D" id="1.10.510.10">
    <property type="entry name" value="Transferase(Phosphotransferase) domain 1"/>
    <property type="match status" value="1"/>
</dbReference>
<keyword evidence="9" id="KW-0418">Kinase</keyword>
<keyword evidence="11" id="KW-0342">GTP-binding</keyword>
<evidence type="ECO:0000313" key="18">
    <source>
        <dbReference type="Proteomes" id="UP001497482"/>
    </source>
</evidence>
<dbReference type="SUPFAM" id="SSF56112">
    <property type="entry name" value="Protein kinase-like (PK-like)"/>
    <property type="match status" value="1"/>
</dbReference>
<protein>
    <recommendedName>
        <fullName evidence="3">non-specific serine/threonine protein kinase</fullName>
        <ecNumber evidence="3">2.7.11.1</ecNumber>
    </recommendedName>
</protein>
<feature type="domain" description="Protein kinase" evidence="15">
    <location>
        <begin position="1228"/>
        <end position="1513"/>
    </location>
</feature>
<dbReference type="InterPro" id="IPR011009">
    <property type="entry name" value="Kinase-like_dom_sf"/>
</dbReference>
<dbReference type="InterPro" id="IPR036322">
    <property type="entry name" value="WD40_repeat_dom_sf"/>
</dbReference>
<feature type="region of interest" description="Disordered" evidence="14">
    <location>
        <begin position="1"/>
        <end position="59"/>
    </location>
</feature>
<dbReference type="InterPro" id="IPR003591">
    <property type="entry name" value="Leu-rich_rpt_typical-subtyp"/>
</dbReference>
<comment type="similarity">
    <text evidence="2">Belongs to the protein kinase superfamily. TKL Ser/Thr protein kinase family. ROCO subfamily.</text>
</comment>
<evidence type="ECO:0000256" key="3">
    <source>
        <dbReference type="ARBA" id="ARBA00012513"/>
    </source>
</evidence>
<gene>
    <name evidence="17" type="ORF">KC01_LOCUS31034</name>
</gene>
<dbReference type="PROSITE" id="PS50011">
    <property type="entry name" value="PROTEIN_KINASE_DOM"/>
    <property type="match status" value="1"/>
</dbReference>
<dbReference type="InterPro" id="IPR057263">
    <property type="entry name" value="COR-B"/>
</dbReference>
<sequence>MRTLHTTPRSKGGAPELRPGPSPVKMQQDRVLGSQQTSEPDHGSQQTSEPDHGSQQDPSVTLEKIQSMYKCGQQESAQELVRQACDQEPRIDGVDLLCLAAQYEDNESVRYLLKEAQVSVPWEPTERHPAMVAAHYGHVALVRQLLDSVPQAFEAKKKLLLRTLLTTACQRGHLELVKMLVDLYNVNVKDCDIYSQEFPQITELPLYAAANAGNKDIASFLLKNGAGFTSYVLIDHPDFCKEIIQQRVLGNTHKDQDQNVCVGWSGLQLPWLELTWFMELSSRITHLELSSNQLTCLPSIVPWGLVHLQRLELQDNLLNDIPQVLSSHEVLCTSLREVNIGRNRLTSLPWGLLHLTHLQRLWASRNQMSVLFQLHNDVNWMGLRRLEELDVSENSLSSLPANIMHCLKSLRSLNACKNQLKELPEPWGCPMKQCRVSNNMLERLPEGISAQWRKHLQELDFCNNKLTKLPGYLFELEALVSLRLGGNQLNALPSTIEWRCTQLRTLDLSRNLLGKSEDVVKTKRLGFLSTWTKRDHEAVPSVTFPPMLRDCLEVLYLNDNHLEAVPPSVCGLNNLSELYLYNNSAITELPVELGQLSNLWQLDIENLNITNVPQNIQKEGTFSILSFLRAHLRKAAPCHLLKMIVIGPPRQGKTTLLEALQTGRAPQRTPTSCGIDTWSWLLDRPSAGKGNKDFVDFNVWDIGGTSNMSTVNHCFFTNKALYLVVWNLALGEEAVVNLQTWLLSIEARAPNSAVVVVGTHLDLIDAQFRTERMATLRAYVLALCRSPSGARAMGFPDITCKNIHEVSCKTLEGVDELRKLLFHVAVSMKDSSRGGCKLIGRLIPQSYIRVKDAVIVEKVRRRSEGQVQYLTDAQLESLVLQSPESDLCEYEDLPTAIGFLIDTGTLLHFPDTSHGLCTLYFLCPLWLSECLERILDLKSTRAAIKNGVINIGDLRELLVGTGFTPETEEQYFQFLAKFEIALPVGKNGYLLPHLLPPKPVLDIHSLQQVTTNTLQRLFKMSFVPAGFWERFIARMLISLREMDLQRESSRSRASVMYSSAGALHRSRCSTFRVQRRRTIYWREGLLVAFHGGHLSVESAELDWKRKKSGGIRITCQSETRDFSAMAFITDHVNSLLEQWFPALTGTESDGSLLMEQYAPCPLCPPGTEPQGHYFSMEDCVLAAVDSDSIVCPQHPERPVLLQELVPEFFMTDFPSRLFLQTSELEYTEEESSFLGQGGSGTTILRALYRSQSVALKMFNFRKFSRERTSNTGTMMRHLQSADACRSFSEFRQEASMLRALHHPCIVSLLGISIHPLCFALELAPLGSLNTVLEESNKRSGVKFIPLGHMLTFKMSYQIAAGLAYLHRKNIIFCDLKSDNILVWSLEVQEPVNVKLSDYGISRHSFREGALGVEGTPGYQAPEIRPGIVYDEKVDMFSYGMVLYELLSGQRPALGNHQLQISKKLSKGCRPALGRAEEVQFFCLQSLLTRCWDTKPERRPRAAQCVQEMREPSFPCLKYVLSCGAHSQLFLSPLQGPSAVFWDDLKDKRNYSVVNVDTGLVEVKRMLCPGDAISCLLKVGNTLWMATQEQEVLIFSLKDMCPLSLPQKHFSSPAVISCFLHLPPTQQSLGRVVAGMSDGLVAVYSLLNDLPLDGETYLCSHSINKALGVSESDLRQKAYPVRAMVLLGSDRELWYSNGPGVLVVDCLRLQPIRRLEPYSPPSSVVSMATSFCLWGQEAVWVLDDVTNTVLLYDAASYQLCAKYCCGERNPLQDVFPVQHPSCVAIAEAAEHSDLSAERRQTVGMTYMCSPHAGAQYIQDSVTSEASLMEEGDTKQACSSPSSTEASLRHSPHFCSQDSDSRCEGQQCEDAGLSSSELQAVAVLSARDTLWIPRCGGDVLVLELQLQKQCGCVTAVLCPPGGAALGRLQQASVLDQDTVLCAHRDGSHWTLCVWRAWGPQLQLFYNGCKQLFELERSLNSKDQITSFMCTPNHTSTQVDA</sequence>
<keyword evidence="8" id="KW-0547">Nucleotide-binding</keyword>
<dbReference type="FunFam" id="1.10.510.10:FF:000361">
    <property type="entry name" value="Leucine-rich repeat serine/threonine-protein kinase 1"/>
    <property type="match status" value="1"/>
</dbReference>
<keyword evidence="18" id="KW-1185">Reference proteome</keyword>
<comment type="catalytic activity">
    <reaction evidence="12">
        <text>L-threonyl-[protein] + ATP = O-phospho-L-threonyl-[protein] + ADP + H(+)</text>
        <dbReference type="Rhea" id="RHEA:46608"/>
        <dbReference type="Rhea" id="RHEA-COMP:11060"/>
        <dbReference type="Rhea" id="RHEA-COMP:11605"/>
        <dbReference type="ChEBI" id="CHEBI:15378"/>
        <dbReference type="ChEBI" id="CHEBI:30013"/>
        <dbReference type="ChEBI" id="CHEBI:30616"/>
        <dbReference type="ChEBI" id="CHEBI:61977"/>
        <dbReference type="ChEBI" id="CHEBI:456216"/>
        <dbReference type="EC" id="2.7.11.1"/>
    </reaction>
</comment>
<dbReference type="InterPro" id="IPR032171">
    <property type="entry name" value="COR-A"/>
</dbReference>
<comment type="cofactor">
    <cofactor evidence="1">
        <name>Mg(2+)</name>
        <dbReference type="ChEBI" id="CHEBI:18420"/>
    </cofactor>
</comment>
<evidence type="ECO:0000256" key="14">
    <source>
        <dbReference type="SAM" id="MobiDB-lite"/>
    </source>
</evidence>
<evidence type="ECO:0000256" key="10">
    <source>
        <dbReference type="ARBA" id="ARBA00022840"/>
    </source>
</evidence>
<evidence type="ECO:0000256" key="1">
    <source>
        <dbReference type="ARBA" id="ARBA00001946"/>
    </source>
</evidence>
<dbReference type="SMART" id="SM00220">
    <property type="entry name" value="S_TKc"/>
    <property type="match status" value="1"/>
</dbReference>
<organism evidence="17 18">
    <name type="scientific">Knipowitschia caucasica</name>
    <name type="common">Caucasian dwarf goby</name>
    <name type="synonym">Pomatoschistus caucasicus</name>
    <dbReference type="NCBI Taxonomy" id="637954"/>
    <lineage>
        <taxon>Eukaryota</taxon>
        <taxon>Metazoa</taxon>
        <taxon>Chordata</taxon>
        <taxon>Craniata</taxon>
        <taxon>Vertebrata</taxon>
        <taxon>Euteleostomi</taxon>
        <taxon>Actinopterygii</taxon>
        <taxon>Neopterygii</taxon>
        <taxon>Teleostei</taxon>
        <taxon>Neoteleostei</taxon>
        <taxon>Acanthomorphata</taxon>
        <taxon>Gobiaria</taxon>
        <taxon>Gobiiformes</taxon>
        <taxon>Gobioidei</taxon>
        <taxon>Gobiidae</taxon>
        <taxon>Gobiinae</taxon>
        <taxon>Knipowitschia</taxon>
    </lineage>
</organism>
<keyword evidence="7" id="KW-0677">Repeat</keyword>
<dbReference type="PROSITE" id="PS51450">
    <property type="entry name" value="LRR"/>
    <property type="match status" value="1"/>
</dbReference>
<dbReference type="InterPro" id="IPR036770">
    <property type="entry name" value="Ankyrin_rpt-contain_sf"/>
</dbReference>
<evidence type="ECO:0000313" key="17">
    <source>
        <dbReference type="EMBL" id="CAL1603340.1"/>
    </source>
</evidence>
<evidence type="ECO:0000256" key="6">
    <source>
        <dbReference type="ARBA" id="ARBA00022679"/>
    </source>
</evidence>
<dbReference type="SUPFAM" id="SSF52540">
    <property type="entry name" value="P-loop containing nucleoside triphosphate hydrolases"/>
    <property type="match status" value="1"/>
</dbReference>
<dbReference type="GO" id="GO:0005525">
    <property type="term" value="F:GTP binding"/>
    <property type="evidence" value="ECO:0007669"/>
    <property type="project" value="UniProtKB-KW"/>
</dbReference>
<dbReference type="PROSITE" id="PS51424">
    <property type="entry name" value="ROC"/>
    <property type="match status" value="1"/>
</dbReference>
<dbReference type="GO" id="GO:0005524">
    <property type="term" value="F:ATP binding"/>
    <property type="evidence" value="ECO:0007669"/>
    <property type="project" value="UniProtKB-KW"/>
</dbReference>
<dbReference type="GO" id="GO:0009966">
    <property type="term" value="P:regulation of signal transduction"/>
    <property type="evidence" value="ECO:0007669"/>
    <property type="project" value="UniProtKB-ARBA"/>
</dbReference>
<evidence type="ECO:0000256" key="2">
    <source>
        <dbReference type="ARBA" id="ARBA00008171"/>
    </source>
</evidence>
<dbReference type="Gene3D" id="3.30.70.1390">
    <property type="entry name" value="ROC domain from the Parkinson's disease-associated leucine-rich repeat kinase 2"/>
    <property type="match status" value="1"/>
</dbReference>
<dbReference type="SMART" id="SM00369">
    <property type="entry name" value="LRR_TYP"/>
    <property type="match status" value="9"/>
</dbReference>
<dbReference type="PANTHER" id="PTHR48056">
    <property type="entry name" value="LRR RECEPTOR-LIKE SERINE/THREONINE-PROTEIN KINASE-RELATED"/>
    <property type="match status" value="1"/>
</dbReference>
<dbReference type="Gene3D" id="3.40.50.300">
    <property type="entry name" value="P-loop containing nucleotide triphosphate hydrolases"/>
    <property type="match status" value="1"/>
</dbReference>
<evidence type="ECO:0000256" key="11">
    <source>
        <dbReference type="ARBA" id="ARBA00023134"/>
    </source>
</evidence>
<proteinExistence type="inferred from homology"/>
<dbReference type="Pfam" id="PF07714">
    <property type="entry name" value="PK_Tyr_Ser-Thr"/>
    <property type="match status" value="1"/>
</dbReference>
<dbReference type="PANTHER" id="PTHR48056:SF81">
    <property type="entry name" value="RECEPTOR PROTEIN-TYROSINE KINASE CEPR1"/>
    <property type="match status" value="1"/>
</dbReference>